<sequence>MDNLIKDLLAFLSGSKSSFFASLEIRKRLEKAGFIYLPEDKPFKIMRGEKYYLCHQGTTIVAFITGSEKIAKTGFNLAGSHIDYPCLKLKPQSLKTEKGITKIGVQLYGSPIISTWLDRELGIAGKIIVKTAKGYKVEYVDLKKPVAVIPNVAIHLNREVNSGFAYNPQTHLNAILSVSSTGTNPLYSLIAEELKVKVEQIAESDLYLYDFTTPNLLGLKQEMIVSQGLDNLAMTHSILSALLKCEKPQKTAVAIFFDNEEIGSQTSQGANSLLLEEILERICLSQSDSREDFYLALRNSFFISADVANAWHPSFAEKYEPDYAPLMNKGPVIKFDAYNRYASDAESSYRFIQLCEKAKVPYQKFLVRSDATSGVTIGPILSSKLGLKTVDIGNPIWAMHSIRETGGTEDHKYLVKVLEEYYK</sequence>
<evidence type="ECO:0000256" key="7">
    <source>
        <dbReference type="ARBA" id="ARBA00022833"/>
    </source>
</evidence>
<comment type="similarity">
    <text evidence="2 9">Belongs to the peptidase M18 family.</text>
</comment>
<dbReference type="EC" id="3.4.11.-" evidence="10"/>
<organism evidence="11 12">
    <name type="scientific">Cloacimonas acidaminovorans (strain Evry)</name>
    <dbReference type="NCBI Taxonomy" id="459349"/>
    <lineage>
        <taxon>Bacteria</taxon>
        <taxon>Pseudomonadati</taxon>
        <taxon>Candidatus Cloacimonadota</taxon>
        <taxon>Candidatus Cloacimonadia</taxon>
        <taxon>Candidatus Cloacimonadales</taxon>
        <taxon>Candidatus Cloacimonadaceae</taxon>
        <taxon>Candidatus Cloacimonas</taxon>
    </lineage>
</organism>
<keyword evidence="8 9" id="KW-0482">Metalloprotease</keyword>
<dbReference type="PANTHER" id="PTHR28570:SF3">
    <property type="entry name" value="ASPARTYL AMINOPEPTIDASE"/>
    <property type="match status" value="1"/>
</dbReference>
<keyword evidence="5 9" id="KW-0479">Metal-binding</keyword>
<evidence type="ECO:0000256" key="4">
    <source>
        <dbReference type="ARBA" id="ARBA00022670"/>
    </source>
</evidence>
<dbReference type="SUPFAM" id="SSF53187">
    <property type="entry name" value="Zn-dependent exopeptidases"/>
    <property type="match status" value="1"/>
</dbReference>
<comment type="cofactor">
    <cofactor evidence="1 10">
        <name>Zn(2+)</name>
        <dbReference type="ChEBI" id="CHEBI:29105"/>
    </cofactor>
</comment>
<evidence type="ECO:0000256" key="3">
    <source>
        <dbReference type="ARBA" id="ARBA00022438"/>
    </source>
</evidence>
<dbReference type="CDD" id="cd05658">
    <property type="entry name" value="M18_DAP"/>
    <property type="match status" value="1"/>
</dbReference>
<keyword evidence="7 9" id="KW-0862">Zinc</keyword>
<dbReference type="Proteomes" id="UP000002019">
    <property type="component" value="Chromosome"/>
</dbReference>
<dbReference type="Gene3D" id="2.30.250.10">
    <property type="entry name" value="Aminopeptidase i, Domain 2"/>
    <property type="match status" value="1"/>
</dbReference>
<dbReference type="GO" id="GO:0006508">
    <property type="term" value="P:proteolysis"/>
    <property type="evidence" value="ECO:0007669"/>
    <property type="project" value="UniProtKB-KW"/>
</dbReference>
<keyword evidence="12" id="KW-1185">Reference proteome</keyword>
<dbReference type="GO" id="GO:0008270">
    <property type="term" value="F:zinc ion binding"/>
    <property type="evidence" value="ECO:0007669"/>
    <property type="project" value="InterPro"/>
</dbReference>
<evidence type="ECO:0000256" key="8">
    <source>
        <dbReference type="ARBA" id="ARBA00023049"/>
    </source>
</evidence>
<dbReference type="RefSeq" id="WP_015425138.1">
    <property type="nucleotide sequence ID" value="NC_020449.1"/>
</dbReference>
<dbReference type="Gene3D" id="3.40.630.10">
    <property type="entry name" value="Zn peptidases"/>
    <property type="match status" value="1"/>
</dbReference>
<evidence type="ECO:0000256" key="10">
    <source>
        <dbReference type="RuleBase" id="RU004387"/>
    </source>
</evidence>
<evidence type="ECO:0000256" key="5">
    <source>
        <dbReference type="ARBA" id="ARBA00022723"/>
    </source>
</evidence>
<dbReference type="AlphaFoldDB" id="B0VJ69"/>
<evidence type="ECO:0000313" key="12">
    <source>
        <dbReference type="Proteomes" id="UP000002019"/>
    </source>
</evidence>
<keyword evidence="4 9" id="KW-0645">Protease</keyword>
<evidence type="ECO:0000256" key="1">
    <source>
        <dbReference type="ARBA" id="ARBA00001947"/>
    </source>
</evidence>
<dbReference type="GO" id="GO:0005737">
    <property type="term" value="C:cytoplasm"/>
    <property type="evidence" value="ECO:0007669"/>
    <property type="project" value="UniProtKB-ARBA"/>
</dbReference>
<name>B0VJ69_CLOAI</name>
<dbReference type="EMBL" id="CU466930">
    <property type="protein sequence ID" value="CAO81280.1"/>
    <property type="molecule type" value="Genomic_DNA"/>
</dbReference>
<dbReference type="eggNOG" id="COG1362">
    <property type="taxonomic scope" value="Bacteria"/>
</dbReference>
<keyword evidence="6 9" id="KW-0378">Hydrolase</keyword>
<dbReference type="KEGG" id="caci:CLOAM1428"/>
<dbReference type="GO" id="GO:0008237">
    <property type="term" value="F:metallopeptidase activity"/>
    <property type="evidence" value="ECO:0007669"/>
    <property type="project" value="UniProtKB-KW"/>
</dbReference>
<dbReference type="STRING" id="459349.CLOAM1428"/>
<dbReference type="SUPFAM" id="SSF101821">
    <property type="entry name" value="Aminopeptidase/glucanase lid domain"/>
    <property type="match status" value="1"/>
</dbReference>
<dbReference type="PANTHER" id="PTHR28570">
    <property type="entry name" value="ASPARTYL AMINOPEPTIDASE"/>
    <property type="match status" value="1"/>
</dbReference>
<dbReference type="OrthoDB" id="9764268at2"/>
<dbReference type="InterPro" id="IPR001948">
    <property type="entry name" value="Peptidase_M18"/>
</dbReference>
<reference evidence="11 12" key="1">
    <citation type="journal article" date="2008" name="J. Bacteriol.">
        <title>'Candidatus Cloacamonas acidaminovorans': genome sequence reconstruction provides a first glimpse of a new bacterial division.</title>
        <authorList>
            <person name="Pelletier E."/>
            <person name="Kreimeyer A."/>
            <person name="Bocs S."/>
            <person name="Rouy Z."/>
            <person name="Gyapay G."/>
            <person name="Chouari R."/>
            <person name="Riviere D."/>
            <person name="Ganesan A."/>
            <person name="Daegelen P."/>
            <person name="Sghir A."/>
            <person name="Cohen G.N."/>
            <person name="Medigue C."/>
            <person name="Weissenbach J."/>
            <person name="Le Paslier D."/>
        </authorList>
    </citation>
    <scope>NUCLEOTIDE SEQUENCE [LARGE SCALE GENOMIC DNA]</scope>
    <source>
        <strain evidence="12">Evry</strain>
    </source>
</reference>
<dbReference type="PRINTS" id="PR00932">
    <property type="entry name" value="AMINO1PTASE"/>
</dbReference>
<dbReference type="Pfam" id="PF02127">
    <property type="entry name" value="Peptidase_M18"/>
    <property type="match status" value="1"/>
</dbReference>
<protein>
    <recommendedName>
        <fullName evidence="10">M18 family aminopeptidase</fullName>
        <ecNumber evidence="10">3.4.11.-</ecNumber>
    </recommendedName>
</protein>
<dbReference type="InterPro" id="IPR023358">
    <property type="entry name" value="Peptidase_M18_dom2"/>
</dbReference>
<keyword evidence="3 9" id="KW-0031">Aminopeptidase</keyword>
<dbReference type="NCBIfam" id="NF002759">
    <property type="entry name" value="PRK02813.1"/>
    <property type="match status" value="1"/>
</dbReference>
<accession>B0VJ69</accession>
<evidence type="ECO:0000313" key="11">
    <source>
        <dbReference type="EMBL" id="CAO81280.1"/>
    </source>
</evidence>
<evidence type="ECO:0000256" key="2">
    <source>
        <dbReference type="ARBA" id="ARBA00008290"/>
    </source>
</evidence>
<dbReference type="HOGENOM" id="CLU_019532_2_0_0"/>
<gene>
    <name evidence="11" type="primary">ape</name>
    <name evidence="11" type="ordered locus">CLOAM1428</name>
</gene>
<dbReference type="GO" id="GO:0004177">
    <property type="term" value="F:aminopeptidase activity"/>
    <property type="evidence" value="ECO:0007669"/>
    <property type="project" value="UniProtKB-KW"/>
</dbReference>
<evidence type="ECO:0000256" key="6">
    <source>
        <dbReference type="ARBA" id="ARBA00022801"/>
    </source>
</evidence>
<evidence type="ECO:0000256" key="9">
    <source>
        <dbReference type="RuleBase" id="RU004386"/>
    </source>
</evidence>
<proteinExistence type="inferred from homology"/>